<dbReference type="Pfam" id="PF00027">
    <property type="entry name" value="cNMP_binding"/>
    <property type="match status" value="1"/>
</dbReference>
<comment type="caution">
    <text evidence="2">The sequence shown here is derived from an EMBL/GenBank/DDBJ whole genome shotgun (WGS) entry which is preliminary data.</text>
</comment>
<reference evidence="2 3" key="1">
    <citation type="submission" date="2016-11" db="EMBL/GenBank/DDBJ databases">
        <title>Draft Genome Sequences of Nine Cyanobacterial Strains from Diverse Habitats.</title>
        <authorList>
            <person name="Zhu T."/>
            <person name="Hou S."/>
            <person name="Lu X."/>
            <person name="Hess W.R."/>
        </authorList>
    </citation>
    <scope>NUCLEOTIDE SEQUENCE [LARGE SCALE GENOMIC DNA]</scope>
    <source>
        <strain evidence="2 3">IAM M-71</strain>
    </source>
</reference>
<dbReference type="OrthoDB" id="951557at2"/>
<organism evidence="2 3">
    <name type="scientific">[Phormidium ambiguum] IAM M-71</name>
    <dbReference type="NCBI Taxonomy" id="454136"/>
    <lineage>
        <taxon>Bacteria</taxon>
        <taxon>Bacillati</taxon>
        <taxon>Cyanobacteriota</taxon>
        <taxon>Cyanophyceae</taxon>
        <taxon>Oscillatoriophycideae</taxon>
        <taxon>Aerosakkonematales</taxon>
        <taxon>Aerosakkonemataceae</taxon>
        <taxon>Floridanema</taxon>
    </lineage>
</organism>
<dbReference type="RefSeq" id="WP_073594738.1">
    <property type="nucleotide sequence ID" value="NZ_MRCE01000016.1"/>
</dbReference>
<dbReference type="GO" id="GO:0003700">
    <property type="term" value="F:DNA-binding transcription factor activity"/>
    <property type="evidence" value="ECO:0007669"/>
    <property type="project" value="TreeGrafter"/>
</dbReference>
<dbReference type="EMBL" id="MRCE01000016">
    <property type="protein sequence ID" value="OKH36383.1"/>
    <property type="molecule type" value="Genomic_DNA"/>
</dbReference>
<protein>
    <submittedName>
        <fullName evidence="2">Cyclic nucleotide-binding protein</fullName>
    </submittedName>
</protein>
<evidence type="ECO:0000313" key="3">
    <source>
        <dbReference type="Proteomes" id="UP000185860"/>
    </source>
</evidence>
<dbReference type="CDD" id="cd00038">
    <property type="entry name" value="CAP_ED"/>
    <property type="match status" value="1"/>
</dbReference>
<dbReference type="Proteomes" id="UP000185860">
    <property type="component" value="Unassembled WGS sequence"/>
</dbReference>
<dbReference type="Gene3D" id="2.60.120.10">
    <property type="entry name" value="Jelly Rolls"/>
    <property type="match status" value="1"/>
</dbReference>
<dbReference type="STRING" id="454136.NIES2119_17200"/>
<dbReference type="GO" id="GO:0005829">
    <property type="term" value="C:cytosol"/>
    <property type="evidence" value="ECO:0007669"/>
    <property type="project" value="TreeGrafter"/>
</dbReference>
<dbReference type="InterPro" id="IPR014710">
    <property type="entry name" value="RmlC-like_jellyroll"/>
</dbReference>
<dbReference type="PROSITE" id="PS50042">
    <property type="entry name" value="CNMP_BINDING_3"/>
    <property type="match status" value="1"/>
</dbReference>
<feature type="domain" description="Cyclic nucleotide-binding" evidence="1">
    <location>
        <begin position="7"/>
        <end position="104"/>
    </location>
</feature>
<dbReference type="InterPro" id="IPR050397">
    <property type="entry name" value="Env_Response_Regulators"/>
</dbReference>
<dbReference type="PANTHER" id="PTHR24567:SF74">
    <property type="entry name" value="HTH-TYPE TRANSCRIPTIONAL REGULATOR ARCR"/>
    <property type="match status" value="1"/>
</dbReference>
<accession>A0A1U7IH05</accession>
<dbReference type="SUPFAM" id="SSF51206">
    <property type="entry name" value="cAMP-binding domain-like"/>
    <property type="match status" value="1"/>
</dbReference>
<dbReference type="AlphaFoldDB" id="A0A1U7IH05"/>
<dbReference type="SMART" id="SM00100">
    <property type="entry name" value="cNMP"/>
    <property type="match status" value="1"/>
</dbReference>
<dbReference type="InterPro" id="IPR023892">
    <property type="entry name" value="cNMP-bd"/>
</dbReference>
<dbReference type="NCBIfam" id="TIGR03896">
    <property type="entry name" value="cyc_nuc_ocin"/>
    <property type="match status" value="1"/>
</dbReference>
<evidence type="ECO:0000313" key="2">
    <source>
        <dbReference type="EMBL" id="OKH36383.1"/>
    </source>
</evidence>
<dbReference type="PANTHER" id="PTHR24567">
    <property type="entry name" value="CRP FAMILY TRANSCRIPTIONAL REGULATORY PROTEIN"/>
    <property type="match status" value="1"/>
</dbReference>
<sequence length="188" mass="21274">MQKVFLILGELSDDDVDWIIQKSKWQEIAANTVLIEEEKPVDAIYILLEGVLTVSISALGGKEIATLTSGEVVGEMSFIDFRPPSATVTSAQDSLVLSIPRKELANKLQFDIGFASRFYRSLAILLSLRMRGLVSQLGYGKAQAEEVELEQLHPYLLENITLARARFDWIIRRLRTNESHLKIHQKEF</sequence>
<evidence type="ECO:0000259" key="1">
    <source>
        <dbReference type="PROSITE" id="PS50042"/>
    </source>
</evidence>
<dbReference type="InterPro" id="IPR018490">
    <property type="entry name" value="cNMP-bd_dom_sf"/>
</dbReference>
<name>A0A1U7IH05_9CYAN</name>
<dbReference type="InterPro" id="IPR000595">
    <property type="entry name" value="cNMP-bd_dom"/>
</dbReference>
<gene>
    <name evidence="2" type="ORF">NIES2119_17200</name>
</gene>
<proteinExistence type="predicted"/>